<dbReference type="GO" id="GO:0030018">
    <property type="term" value="C:Z disc"/>
    <property type="evidence" value="ECO:0007669"/>
    <property type="project" value="UniProtKB-SubCell"/>
</dbReference>
<dbReference type="InterPro" id="IPR002999">
    <property type="entry name" value="Tudor"/>
</dbReference>
<evidence type="ECO:0000256" key="11">
    <source>
        <dbReference type="SAM" id="MobiDB-lite"/>
    </source>
</evidence>
<evidence type="ECO:0000256" key="2">
    <source>
        <dbReference type="ARBA" id="ARBA00004408"/>
    </source>
</evidence>
<evidence type="ECO:0000313" key="14">
    <source>
        <dbReference type="Proteomes" id="UP000594220"/>
    </source>
</evidence>
<keyword evidence="9" id="KW-0539">Nucleus</keyword>
<dbReference type="GO" id="GO:0008380">
    <property type="term" value="P:RNA splicing"/>
    <property type="evidence" value="ECO:0007669"/>
    <property type="project" value="UniProtKB-KW"/>
</dbReference>
<dbReference type="PANTHER" id="PTHR39267">
    <property type="entry name" value="SURVIVAL MOTOR NEURON-LIKE PROTEIN 1"/>
    <property type="match status" value="1"/>
</dbReference>
<evidence type="ECO:0000256" key="1">
    <source>
        <dbReference type="ARBA" id="ARBA00004216"/>
    </source>
</evidence>
<dbReference type="InterPro" id="IPR040424">
    <property type="entry name" value="Smn1"/>
</dbReference>
<dbReference type="InterPro" id="IPR047313">
    <property type="entry name" value="SMN_C"/>
</dbReference>
<dbReference type="GO" id="GO:0015030">
    <property type="term" value="C:Cajal body"/>
    <property type="evidence" value="ECO:0007669"/>
    <property type="project" value="UniProtKB-SubCell"/>
</dbReference>
<accession>A0A7M4G1C4</accession>
<evidence type="ECO:0000256" key="3">
    <source>
        <dbReference type="ARBA" id="ARBA00004463"/>
    </source>
</evidence>
<dbReference type="Pfam" id="PF20635">
    <property type="entry name" value="SMN_YG-box"/>
    <property type="match status" value="1"/>
</dbReference>
<evidence type="ECO:0000313" key="13">
    <source>
        <dbReference type="Ensembl" id="ENSCPRP00005022432.1"/>
    </source>
</evidence>
<evidence type="ECO:0000256" key="4">
    <source>
        <dbReference type="ARBA" id="ARBA00004484"/>
    </source>
</evidence>
<feature type="domain" description="Tudor" evidence="12">
    <location>
        <begin position="78"/>
        <end position="138"/>
    </location>
</feature>
<comment type="similarity">
    <text evidence="5">Belongs to the SMN family.</text>
</comment>
<gene>
    <name evidence="13" type="primary">LOC109312326</name>
</gene>
<feature type="compositionally biased region" description="Low complexity" evidence="11">
    <location>
        <begin position="51"/>
        <end position="64"/>
    </location>
</feature>
<evidence type="ECO:0000256" key="6">
    <source>
        <dbReference type="ARBA" id="ARBA00022490"/>
    </source>
</evidence>
<dbReference type="InterPro" id="IPR049481">
    <property type="entry name" value="SMN_G2-BD"/>
</dbReference>
<evidence type="ECO:0000256" key="8">
    <source>
        <dbReference type="ARBA" id="ARBA00023187"/>
    </source>
</evidence>
<name>A0A7M4G1C4_CROPO</name>
<dbReference type="InterPro" id="IPR010304">
    <property type="entry name" value="SMN_Tudor"/>
</dbReference>
<feature type="region of interest" description="Disordered" evidence="11">
    <location>
        <begin position="189"/>
        <end position="245"/>
    </location>
</feature>
<dbReference type="CDD" id="cd22852">
    <property type="entry name" value="SMN_C"/>
    <property type="match status" value="1"/>
</dbReference>
<dbReference type="GO" id="GO:0097504">
    <property type="term" value="C:Gemini of Cajal bodies"/>
    <property type="evidence" value="ECO:0007669"/>
    <property type="project" value="UniProtKB-SubCell"/>
</dbReference>
<keyword evidence="14" id="KW-1185">Reference proteome</keyword>
<dbReference type="InterPro" id="IPR047298">
    <property type="entry name" value="Tudor_SMN_eumet"/>
</dbReference>
<dbReference type="GO" id="GO:0043204">
    <property type="term" value="C:perikaryon"/>
    <property type="evidence" value="ECO:0007669"/>
    <property type="project" value="UniProtKB-SubCell"/>
</dbReference>
<dbReference type="Gene3D" id="2.30.30.140">
    <property type="match status" value="2"/>
</dbReference>
<feature type="domain" description="Tudor" evidence="12">
    <location>
        <begin position="144"/>
        <end position="204"/>
    </location>
</feature>
<dbReference type="AlphaFoldDB" id="A0A7M4G1C4"/>
<dbReference type="CDD" id="cd20398">
    <property type="entry name" value="Tudor_SMN"/>
    <property type="match status" value="2"/>
</dbReference>
<dbReference type="PROSITE" id="PS50304">
    <property type="entry name" value="TUDOR"/>
    <property type="match status" value="2"/>
</dbReference>
<evidence type="ECO:0000256" key="7">
    <source>
        <dbReference type="ARBA" id="ARBA00022664"/>
    </source>
</evidence>
<evidence type="ECO:0000259" key="12">
    <source>
        <dbReference type="PROSITE" id="PS50304"/>
    </source>
</evidence>
<sequence>MAACAGDIVYRSAGGQSSDCAASDDQALIRAYDQAVRSCKAASRAPEDTASDSSSSLTSSGAESASDEEQQEAESASQWVVGAACRAVWSGDGLTYPARVVALRPAEGTCVVEYEHYGNREEQSLRDLLPPDRTPESSPRPGRTWQAGDACRVVWSEDGLLYPATVRLVDAAAGTCLVEFDGYGNREEQTLEDLLPPESSPRGDPASEVEEDAHRVPRRPSPLPSWQLPHGRRRPNATGKWAHHLPPLPLSSKGRILAGLDGEGRRGSCWGHLAPVPCHVLELLPRGWRRTVPGSSPACPSWSCCLSPPFQSSIRWSGLSLAPLMPPPPPQDPLCPDCEEEDALACMLLSWHLSGYHTGFYMGLRQGQAEAVKSAPKPASRQKKASSRS</sequence>
<dbReference type="Proteomes" id="UP000594220">
    <property type="component" value="Unplaced"/>
</dbReference>
<proteinExistence type="inferred from homology"/>
<feature type="region of interest" description="Disordered" evidence="11">
    <location>
        <begin position="40"/>
        <end position="76"/>
    </location>
</feature>
<dbReference type="Ensembl" id="ENSCPRT00005026230.1">
    <property type="protein sequence ID" value="ENSCPRP00005022432.1"/>
    <property type="gene ID" value="ENSCPRG00005015644.1"/>
</dbReference>
<dbReference type="GeneTree" id="ENSGT00940000153352"/>
<dbReference type="Pfam" id="PF06003">
    <property type="entry name" value="SMN_Tudor"/>
    <property type="match status" value="2"/>
</dbReference>
<comment type="subcellular location">
    <subcellularLocation>
        <location evidence="1">Cytoplasm</location>
        <location evidence="1">Myofibril</location>
        <location evidence="1">Sarcomere</location>
        <location evidence="1">Z line</location>
    </subcellularLocation>
    <subcellularLocation>
        <location evidence="3">Cytoplasmic granule</location>
    </subcellularLocation>
    <subcellularLocation>
        <location evidence="2">Nucleus</location>
        <location evidence="2">Cajal body</location>
    </subcellularLocation>
    <subcellularLocation>
        <location evidence="10">Nucleus</location>
        <location evidence="10">Gem</location>
    </subcellularLocation>
    <subcellularLocation>
        <location evidence="4">Perikaryon</location>
    </subcellularLocation>
</comment>
<evidence type="ECO:0000256" key="10">
    <source>
        <dbReference type="ARBA" id="ARBA00034695"/>
    </source>
</evidence>
<evidence type="ECO:0000256" key="9">
    <source>
        <dbReference type="ARBA" id="ARBA00023242"/>
    </source>
</evidence>
<keyword evidence="8" id="KW-0508">mRNA splicing</keyword>
<keyword evidence="6" id="KW-0963">Cytoplasm</keyword>
<dbReference type="PANTHER" id="PTHR39267:SF1">
    <property type="entry name" value="SURVIVAL MOTOR NEURON PROTEIN"/>
    <property type="match status" value="1"/>
</dbReference>
<keyword evidence="7" id="KW-0507">mRNA processing</keyword>
<dbReference type="GO" id="GO:0003723">
    <property type="term" value="F:RNA binding"/>
    <property type="evidence" value="ECO:0007669"/>
    <property type="project" value="InterPro"/>
</dbReference>
<evidence type="ECO:0000256" key="5">
    <source>
        <dbReference type="ARBA" id="ARBA00005371"/>
    </source>
</evidence>
<reference evidence="13" key="2">
    <citation type="submission" date="2025-09" db="UniProtKB">
        <authorList>
            <consortium name="Ensembl"/>
        </authorList>
    </citation>
    <scope>IDENTIFICATION</scope>
</reference>
<dbReference type="GO" id="GO:0006397">
    <property type="term" value="P:mRNA processing"/>
    <property type="evidence" value="ECO:0007669"/>
    <property type="project" value="UniProtKB-KW"/>
</dbReference>
<dbReference type="SUPFAM" id="SSF63748">
    <property type="entry name" value="Tudor/PWWP/MBT"/>
    <property type="match status" value="2"/>
</dbReference>
<feature type="compositionally biased region" description="Basic and acidic residues" evidence="11">
    <location>
        <begin position="122"/>
        <end position="135"/>
    </location>
</feature>
<dbReference type="OMA" id="TTIWSED"/>
<organism evidence="13 14">
    <name type="scientific">Crocodylus porosus</name>
    <name type="common">Saltwater crocodile</name>
    <name type="synonym">Estuarine crocodile</name>
    <dbReference type="NCBI Taxonomy" id="8502"/>
    <lineage>
        <taxon>Eukaryota</taxon>
        <taxon>Metazoa</taxon>
        <taxon>Chordata</taxon>
        <taxon>Craniata</taxon>
        <taxon>Vertebrata</taxon>
        <taxon>Euteleostomi</taxon>
        <taxon>Archelosauria</taxon>
        <taxon>Archosauria</taxon>
        <taxon>Crocodylia</taxon>
        <taxon>Longirostres</taxon>
        <taxon>Crocodylidae</taxon>
        <taxon>Crocodylus</taxon>
    </lineage>
</organism>
<dbReference type="SMART" id="SM00333">
    <property type="entry name" value="TUDOR"/>
    <property type="match status" value="2"/>
</dbReference>
<protein>
    <submittedName>
        <fullName evidence="13">Survival motor neuron protein 1-like</fullName>
    </submittedName>
</protein>
<dbReference type="Gene3D" id="3.40.190.10">
    <property type="entry name" value="Periplasmic binding protein-like II"/>
    <property type="match status" value="1"/>
</dbReference>
<dbReference type="Pfam" id="PF20636">
    <property type="entry name" value="SMN_G2-BD"/>
    <property type="match status" value="1"/>
</dbReference>
<reference evidence="13" key="1">
    <citation type="submission" date="2025-08" db="UniProtKB">
        <authorList>
            <consortium name="Ensembl"/>
        </authorList>
    </citation>
    <scope>IDENTIFICATION</scope>
</reference>
<feature type="region of interest" description="Disordered" evidence="11">
    <location>
        <begin position="122"/>
        <end position="145"/>
    </location>
</feature>